<feature type="DNA-binding region" description="Fork-head" evidence="6">
    <location>
        <begin position="131"/>
        <end position="226"/>
    </location>
</feature>
<comment type="caution">
    <text evidence="8">The sequence shown here is derived from an EMBL/GenBank/DDBJ whole genome shotgun (WGS) entry which is preliminary data.</text>
</comment>
<dbReference type="PROSITE" id="PS00658">
    <property type="entry name" value="FORK_HEAD_2"/>
    <property type="match status" value="1"/>
</dbReference>
<evidence type="ECO:0000256" key="1">
    <source>
        <dbReference type="ARBA" id="ARBA00004123"/>
    </source>
</evidence>
<evidence type="ECO:0000313" key="8">
    <source>
        <dbReference type="EMBL" id="KAJ8959248.1"/>
    </source>
</evidence>
<protein>
    <recommendedName>
        <fullName evidence="7">Fork-head domain-containing protein</fullName>
    </recommendedName>
</protein>
<gene>
    <name evidence="8" type="ORF">NQ318_022511</name>
</gene>
<dbReference type="FunFam" id="1.10.10.10:FF:000030">
    <property type="entry name" value="Forkhead box protein K2"/>
    <property type="match status" value="1"/>
</dbReference>
<dbReference type="PRINTS" id="PR00053">
    <property type="entry name" value="FORKHEAD"/>
</dbReference>
<dbReference type="InterPro" id="IPR036388">
    <property type="entry name" value="WH-like_DNA-bd_sf"/>
</dbReference>
<dbReference type="InterPro" id="IPR018122">
    <property type="entry name" value="TF_fork_head_CS_1"/>
</dbReference>
<dbReference type="CDD" id="cd20054">
    <property type="entry name" value="FH_FOXK1"/>
    <property type="match status" value="1"/>
</dbReference>
<evidence type="ECO:0000313" key="9">
    <source>
        <dbReference type="Proteomes" id="UP001162162"/>
    </source>
</evidence>
<dbReference type="PANTHER" id="PTHR45881">
    <property type="entry name" value="CHECKPOINT SUPPRESSOR 1-LIKE, ISOFORM A-RELATED"/>
    <property type="match status" value="1"/>
</dbReference>
<dbReference type="PROSITE" id="PS00657">
    <property type="entry name" value="FORK_HEAD_1"/>
    <property type="match status" value="1"/>
</dbReference>
<proteinExistence type="predicted"/>
<dbReference type="GO" id="GO:0005634">
    <property type="term" value="C:nucleus"/>
    <property type="evidence" value="ECO:0007669"/>
    <property type="project" value="UniProtKB-SubCell"/>
</dbReference>
<keyword evidence="9" id="KW-1185">Reference proteome</keyword>
<dbReference type="InterPro" id="IPR047394">
    <property type="entry name" value="FH_FOXK1"/>
</dbReference>
<dbReference type="SMART" id="SM00339">
    <property type="entry name" value="FH"/>
    <property type="match status" value="1"/>
</dbReference>
<keyword evidence="2" id="KW-0805">Transcription regulation</keyword>
<dbReference type="SUPFAM" id="SSF46785">
    <property type="entry name" value="Winged helix' DNA-binding domain"/>
    <property type="match status" value="1"/>
</dbReference>
<accession>A0AAV8Z5G9</accession>
<evidence type="ECO:0000256" key="6">
    <source>
        <dbReference type="PROSITE-ProRule" id="PRU00089"/>
    </source>
</evidence>
<comment type="subcellular location">
    <subcellularLocation>
        <location evidence="1 6">Nucleus</location>
    </subcellularLocation>
</comment>
<dbReference type="Gene3D" id="1.10.10.10">
    <property type="entry name" value="Winged helix-like DNA-binding domain superfamily/Winged helix DNA-binding domain"/>
    <property type="match status" value="1"/>
</dbReference>
<dbReference type="GO" id="GO:0000981">
    <property type="term" value="F:DNA-binding transcription factor activity, RNA polymerase II-specific"/>
    <property type="evidence" value="ECO:0007669"/>
    <property type="project" value="TreeGrafter"/>
</dbReference>
<evidence type="ECO:0000256" key="4">
    <source>
        <dbReference type="ARBA" id="ARBA00023163"/>
    </source>
</evidence>
<feature type="domain" description="Fork-head" evidence="7">
    <location>
        <begin position="131"/>
        <end position="226"/>
    </location>
</feature>
<evidence type="ECO:0000256" key="3">
    <source>
        <dbReference type="ARBA" id="ARBA00023125"/>
    </source>
</evidence>
<name>A0AAV8Z5G9_9CUCU</name>
<keyword evidence="3 6" id="KW-0238">DNA-binding</keyword>
<sequence>MSIMKIVDTGAMAGATVRETFRPICKWLHNTLLKWPIGTKATTLSQVIAPIIGNLLQMETHDLPINQRFQVHIINLQPPRRAGFLHKTYYERNVTPPQVLRLPDSLVYAIPPVVINDGSYVASSSNKDDSKPPFSYAQLIVQAIASAPDKQLTLSGIYSYITKHYPYYRTADKGWQNSIRHNLSLNRYFIKVPRSQEEPGKGSFWRIDPQSESKLIEQAFRRRRQRGVSCFRAPFGLSSSLPYHKIR</sequence>
<dbReference type="Pfam" id="PF00250">
    <property type="entry name" value="Forkhead"/>
    <property type="match status" value="1"/>
</dbReference>
<dbReference type="InterPro" id="IPR001766">
    <property type="entry name" value="Fork_head_dom"/>
</dbReference>
<dbReference type="PANTHER" id="PTHR45881:SF7">
    <property type="entry name" value="CHECKPOINT SUPPRESSOR 1-LIKE, ISOFORM A-RELATED"/>
    <property type="match status" value="1"/>
</dbReference>
<organism evidence="8 9">
    <name type="scientific">Aromia moschata</name>
    <dbReference type="NCBI Taxonomy" id="1265417"/>
    <lineage>
        <taxon>Eukaryota</taxon>
        <taxon>Metazoa</taxon>
        <taxon>Ecdysozoa</taxon>
        <taxon>Arthropoda</taxon>
        <taxon>Hexapoda</taxon>
        <taxon>Insecta</taxon>
        <taxon>Pterygota</taxon>
        <taxon>Neoptera</taxon>
        <taxon>Endopterygota</taxon>
        <taxon>Coleoptera</taxon>
        <taxon>Polyphaga</taxon>
        <taxon>Cucujiformia</taxon>
        <taxon>Chrysomeloidea</taxon>
        <taxon>Cerambycidae</taxon>
        <taxon>Cerambycinae</taxon>
        <taxon>Callichromatini</taxon>
        <taxon>Aromia</taxon>
    </lineage>
</organism>
<dbReference type="AlphaFoldDB" id="A0AAV8Z5G9"/>
<evidence type="ECO:0000256" key="2">
    <source>
        <dbReference type="ARBA" id="ARBA00023015"/>
    </source>
</evidence>
<dbReference type="PROSITE" id="PS50039">
    <property type="entry name" value="FORK_HEAD_3"/>
    <property type="match status" value="1"/>
</dbReference>
<dbReference type="EMBL" id="JAPWTK010000014">
    <property type="protein sequence ID" value="KAJ8959248.1"/>
    <property type="molecule type" value="Genomic_DNA"/>
</dbReference>
<keyword evidence="5 6" id="KW-0539">Nucleus</keyword>
<keyword evidence="4" id="KW-0804">Transcription</keyword>
<dbReference type="InterPro" id="IPR030456">
    <property type="entry name" value="TF_fork_head_CS_2"/>
</dbReference>
<evidence type="ECO:0000259" key="7">
    <source>
        <dbReference type="PROSITE" id="PS50039"/>
    </source>
</evidence>
<dbReference type="Proteomes" id="UP001162162">
    <property type="component" value="Unassembled WGS sequence"/>
</dbReference>
<dbReference type="GO" id="GO:0000978">
    <property type="term" value="F:RNA polymerase II cis-regulatory region sequence-specific DNA binding"/>
    <property type="evidence" value="ECO:0007669"/>
    <property type="project" value="TreeGrafter"/>
</dbReference>
<dbReference type="InterPro" id="IPR036390">
    <property type="entry name" value="WH_DNA-bd_sf"/>
</dbReference>
<evidence type="ECO:0000256" key="5">
    <source>
        <dbReference type="ARBA" id="ARBA00023242"/>
    </source>
</evidence>
<reference evidence="8" key="1">
    <citation type="journal article" date="2023" name="Insect Mol. Biol.">
        <title>Genome sequencing provides insights into the evolution of gene families encoding plant cell wall-degrading enzymes in longhorned beetles.</title>
        <authorList>
            <person name="Shin N.R."/>
            <person name="Okamura Y."/>
            <person name="Kirsch R."/>
            <person name="Pauchet Y."/>
        </authorList>
    </citation>
    <scope>NUCLEOTIDE SEQUENCE</scope>
    <source>
        <strain evidence="8">AMC_N1</strain>
    </source>
</reference>